<evidence type="ECO:0000256" key="1">
    <source>
        <dbReference type="ARBA" id="ARBA00006315"/>
    </source>
</evidence>
<dbReference type="NCBIfam" id="NF001987">
    <property type="entry name" value="PRK00782.1"/>
    <property type="match status" value="1"/>
</dbReference>
<proteinExistence type="inferred from homology"/>
<evidence type="ECO:0000256" key="2">
    <source>
        <dbReference type="HAMAP-Rule" id="MF_00055"/>
    </source>
</evidence>
<dbReference type="EMBL" id="DTBP01000015">
    <property type="protein sequence ID" value="HGQ73899.1"/>
    <property type="molecule type" value="Genomic_DNA"/>
</dbReference>
<dbReference type="PANTHER" id="PTHR11060:SF0">
    <property type="entry name" value="PROTEIN MEMO1"/>
    <property type="match status" value="1"/>
</dbReference>
<dbReference type="SUPFAM" id="SSF53213">
    <property type="entry name" value="LigB-like"/>
    <property type="match status" value="1"/>
</dbReference>
<evidence type="ECO:0000313" key="3">
    <source>
        <dbReference type="EMBL" id="HGQ59622.1"/>
    </source>
</evidence>
<comment type="caution">
    <text evidence="4">The sequence shown here is derived from an EMBL/GenBank/DDBJ whole genome shotgun (WGS) entry which is preliminary data.</text>
</comment>
<sequence>MKTHSYDRKPAVAGYFYPSKPVELRETISQLFQHSLGPGKEPVVAERFIEDIVGYIAPHAGYMYSGPVASHVYYDLASRGRFDTAIIIGTNHTGLGSLISVYPGGEWITPLGRVKVDSELAKRVVDYSELAELDTDAHIEEHSVEVQIPFLQYLYGENFTILPIVVGLHTVEASRDLAKAIRRAVDETGRRIVLIASSDFNHYEPYDITKEKDMLAIRRILELDSEAFYRTVIDNNISICGPGGIMTLIEYAKISYPVEELEAVLLKYANSGDVSGDRGYVVGYASLRIGRGRGHSRKQ</sequence>
<name>A0A7C4JL92_STAMA</name>
<dbReference type="CDD" id="cd07361">
    <property type="entry name" value="MEMO_like"/>
    <property type="match status" value="1"/>
</dbReference>
<dbReference type="HAMAP" id="MF_00055">
    <property type="entry name" value="MEMO1"/>
    <property type="match status" value="1"/>
</dbReference>
<dbReference type="Gene3D" id="3.40.830.10">
    <property type="entry name" value="LigB-like"/>
    <property type="match status" value="1"/>
</dbReference>
<dbReference type="NCBIfam" id="TIGR04336">
    <property type="entry name" value="AmmeMemoSam_B"/>
    <property type="match status" value="1"/>
</dbReference>
<organism evidence="4">
    <name type="scientific">Staphylothermus marinus</name>
    <dbReference type="NCBI Taxonomy" id="2280"/>
    <lineage>
        <taxon>Archaea</taxon>
        <taxon>Thermoproteota</taxon>
        <taxon>Thermoprotei</taxon>
        <taxon>Desulfurococcales</taxon>
        <taxon>Desulfurococcaceae</taxon>
        <taxon>Staphylothermus</taxon>
    </lineage>
</organism>
<dbReference type="Pfam" id="PF01875">
    <property type="entry name" value="Memo"/>
    <property type="match status" value="1"/>
</dbReference>
<dbReference type="EMBL" id="DTBE01000071">
    <property type="protein sequence ID" value="HGQ59622.1"/>
    <property type="molecule type" value="Genomic_DNA"/>
</dbReference>
<dbReference type="PANTHER" id="PTHR11060">
    <property type="entry name" value="PROTEIN MEMO1"/>
    <property type="match status" value="1"/>
</dbReference>
<comment type="similarity">
    <text evidence="1 2">Belongs to the MEMO1 family.</text>
</comment>
<protein>
    <recommendedName>
        <fullName evidence="2">MEMO1 family protein ENU09_02780</fullName>
    </recommendedName>
</protein>
<dbReference type="AlphaFoldDB" id="A0A7C4JL92"/>
<reference evidence="4" key="1">
    <citation type="journal article" date="2020" name="mSystems">
        <title>Genome- and Community-Level Interaction Insights into Carbon Utilization and Element Cycling Functions of Hydrothermarchaeota in Hydrothermal Sediment.</title>
        <authorList>
            <person name="Zhou Z."/>
            <person name="Liu Y."/>
            <person name="Xu W."/>
            <person name="Pan J."/>
            <person name="Luo Z.H."/>
            <person name="Li M."/>
        </authorList>
    </citation>
    <scope>NUCLEOTIDE SEQUENCE [LARGE SCALE GENOMIC DNA]</scope>
    <source>
        <strain evidence="3">SpSt-638</strain>
        <strain evidence="4">SpSt-648</strain>
    </source>
</reference>
<dbReference type="InterPro" id="IPR002737">
    <property type="entry name" value="MEMO1_fam"/>
</dbReference>
<accession>A0A7C4JL92</accession>
<evidence type="ECO:0000313" key="4">
    <source>
        <dbReference type="EMBL" id="HGQ73899.1"/>
    </source>
</evidence>
<gene>
    <name evidence="4" type="primary">amrB</name>
    <name evidence="3" type="ORF">ENU09_02780</name>
    <name evidence="4" type="ORF">ENU20_02335</name>
</gene>